<dbReference type="Pfam" id="PF14392">
    <property type="entry name" value="zf-CCHC_4"/>
    <property type="match status" value="1"/>
</dbReference>
<organism evidence="2 3">
    <name type="scientific">Canavalia gladiata</name>
    <name type="common">Sword bean</name>
    <name type="synonym">Dolichos gladiatus</name>
    <dbReference type="NCBI Taxonomy" id="3824"/>
    <lineage>
        <taxon>Eukaryota</taxon>
        <taxon>Viridiplantae</taxon>
        <taxon>Streptophyta</taxon>
        <taxon>Embryophyta</taxon>
        <taxon>Tracheophyta</taxon>
        <taxon>Spermatophyta</taxon>
        <taxon>Magnoliopsida</taxon>
        <taxon>eudicotyledons</taxon>
        <taxon>Gunneridae</taxon>
        <taxon>Pentapetalae</taxon>
        <taxon>rosids</taxon>
        <taxon>fabids</taxon>
        <taxon>Fabales</taxon>
        <taxon>Fabaceae</taxon>
        <taxon>Papilionoideae</taxon>
        <taxon>50 kb inversion clade</taxon>
        <taxon>NPAAA clade</taxon>
        <taxon>indigoferoid/millettioid clade</taxon>
        <taxon>Phaseoleae</taxon>
        <taxon>Canavalia</taxon>
    </lineage>
</organism>
<feature type="domain" description="Zinc knuckle CX2CX4HX4C" evidence="1">
    <location>
        <begin position="13"/>
        <end position="58"/>
    </location>
</feature>
<dbReference type="InterPro" id="IPR025836">
    <property type="entry name" value="Zn_knuckle_CX2CX4HX4C"/>
</dbReference>
<name>A0AAN9KC03_CANGL</name>
<gene>
    <name evidence="2" type="ORF">VNO77_37339</name>
</gene>
<sequence length="200" mass="23422">MGTILCYKVKINLHRPLKKGMWFKRHDGHKIQFTFQYEILSNFCYIYGYLGHIMKNFPNIENDIVKDDGESLYYRLWLCATSHENNKISKDVLVGTPYKIQDICAKVTSNIVMEDEDTPQYPSFCLDNVDLEKGKDPLMLPYKEGFVDEMVNTIGRFGISSTEDKVIKLEIQDNQCEQPHEKWYLDSFGQEDIVGKETRR</sequence>
<keyword evidence="3" id="KW-1185">Reference proteome</keyword>
<accession>A0AAN9KC03</accession>
<evidence type="ECO:0000313" key="3">
    <source>
        <dbReference type="Proteomes" id="UP001367508"/>
    </source>
</evidence>
<dbReference type="Proteomes" id="UP001367508">
    <property type="component" value="Unassembled WGS sequence"/>
</dbReference>
<evidence type="ECO:0000313" key="2">
    <source>
        <dbReference type="EMBL" id="KAK7313014.1"/>
    </source>
</evidence>
<protein>
    <recommendedName>
        <fullName evidence="1">Zinc knuckle CX2CX4HX4C domain-containing protein</fullName>
    </recommendedName>
</protein>
<reference evidence="2 3" key="1">
    <citation type="submission" date="2024-01" db="EMBL/GenBank/DDBJ databases">
        <title>The genomes of 5 underutilized Papilionoideae crops provide insights into root nodulation and disease resistanc.</title>
        <authorList>
            <person name="Jiang F."/>
        </authorList>
    </citation>
    <scope>NUCLEOTIDE SEQUENCE [LARGE SCALE GENOMIC DNA]</scope>
    <source>
        <strain evidence="2">LVBAO_FW01</strain>
        <tissue evidence="2">Leaves</tissue>
    </source>
</reference>
<comment type="caution">
    <text evidence="2">The sequence shown here is derived from an EMBL/GenBank/DDBJ whole genome shotgun (WGS) entry which is preliminary data.</text>
</comment>
<evidence type="ECO:0000259" key="1">
    <source>
        <dbReference type="Pfam" id="PF14392"/>
    </source>
</evidence>
<dbReference type="EMBL" id="JAYMYQ010000009">
    <property type="protein sequence ID" value="KAK7313014.1"/>
    <property type="molecule type" value="Genomic_DNA"/>
</dbReference>
<proteinExistence type="predicted"/>
<dbReference type="AlphaFoldDB" id="A0AAN9KC03"/>